<keyword evidence="2" id="KW-1185">Reference proteome</keyword>
<accession>A0AAV2MLK2</accession>
<name>A0AAV2MLK2_KNICA</name>
<sequence length="110" mass="11895">MGWLSLLRQGWDRARFERGKTRSYGACSPLVLALLLGRGVPVCPTVYRADGVQLQELSLTLAGDGIRMFRGHPAPFWHSADKSAASPGVACSVCSGHCEAMRISAKRKHG</sequence>
<protein>
    <submittedName>
        <fullName evidence="1">Uncharacterized protein</fullName>
    </submittedName>
</protein>
<proteinExistence type="predicted"/>
<dbReference type="Proteomes" id="UP001497482">
    <property type="component" value="Chromosome 8"/>
</dbReference>
<dbReference type="AlphaFoldDB" id="A0AAV2MLK2"/>
<reference evidence="1 2" key="1">
    <citation type="submission" date="2024-04" db="EMBL/GenBank/DDBJ databases">
        <authorList>
            <person name="Waldvogel A.-M."/>
            <person name="Schoenle A."/>
        </authorList>
    </citation>
    <scope>NUCLEOTIDE SEQUENCE [LARGE SCALE GENOMIC DNA]</scope>
</reference>
<organism evidence="1 2">
    <name type="scientific">Knipowitschia caucasica</name>
    <name type="common">Caucasian dwarf goby</name>
    <name type="synonym">Pomatoschistus caucasicus</name>
    <dbReference type="NCBI Taxonomy" id="637954"/>
    <lineage>
        <taxon>Eukaryota</taxon>
        <taxon>Metazoa</taxon>
        <taxon>Chordata</taxon>
        <taxon>Craniata</taxon>
        <taxon>Vertebrata</taxon>
        <taxon>Euteleostomi</taxon>
        <taxon>Actinopterygii</taxon>
        <taxon>Neopterygii</taxon>
        <taxon>Teleostei</taxon>
        <taxon>Neoteleostei</taxon>
        <taxon>Acanthomorphata</taxon>
        <taxon>Gobiaria</taxon>
        <taxon>Gobiiformes</taxon>
        <taxon>Gobioidei</taxon>
        <taxon>Gobiidae</taxon>
        <taxon>Gobiinae</taxon>
        <taxon>Knipowitschia</taxon>
    </lineage>
</organism>
<evidence type="ECO:0000313" key="2">
    <source>
        <dbReference type="Proteomes" id="UP001497482"/>
    </source>
</evidence>
<gene>
    <name evidence="1" type="ORF">KC01_LOCUS40116</name>
</gene>
<evidence type="ECO:0000313" key="1">
    <source>
        <dbReference type="EMBL" id="CAL1614016.1"/>
    </source>
</evidence>
<dbReference type="EMBL" id="OZ035830">
    <property type="protein sequence ID" value="CAL1614016.1"/>
    <property type="molecule type" value="Genomic_DNA"/>
</dbReference>